<organism evidence="1 2">
    <name type="scientific">Micavibrio aeruginosavorus</name>
    <dbReference type="NCBI Taxonomy" id="349221"/>
    <lineage>
        <taxon>Bacteria</taxon>
        <taxon>Pseudomonadati</taxon>
        <taxon>Bdellovibrionota</taxon>
        <taxon>Bdellovibrionia</taxon>
        <taxon>Bdellovibrionales</taxon>
        <taxon>Pseudobdellovibrionaceae</taxon>
        <taxon>Micavibrio</taxon>
    </lineage>
</organism>
<sequence>MAKARDIRLAPITAEAARHMVRCYHYSGKVVNNSQLNLGVFLNDRLEGVMQFGPSMDKSKLQGLVEGTPWNGFLELNRMAFSDRLPRNSESRALGVAMRMIKKSYPHIQWIVSFSDASQCGDGTIYRASGFVLTGIAKNRSLFEFPNGARVAQMTMNANWNTPAMHEICKDMGIELKYRTAKEWVELGAKKLPGYQLRYLYFLDPSARQRFTGEILPFSKIAEMDAGMYRGQKISRE</sequence>
<dbReference type="EMBL" id="QFNK01000013">
    <property type="protein sequence ID" value="PZO88572.1"/>
    <property type="molecule type" value="Genomic_DNA"/>
</dbReference>
<comment type="caution">
    <text evidence="1">The sequence shown here is derived from an EMBL/GenBank/DDBJ whole genome shotgun (WGS) entry which is preliminary data.</text>
</comment>
<proteinExistence type="predicted"/>
<evidence type="ECO:0000313" key="1">
    <source>
        <dbReference type="EMBL" id="PZO88572.1"/>
    </source>
</evidence>
<dbReference type="Proteomes" id="UP000249557">
    <property type="component" value="Unassembled WGS sequence"/>
</dbReference>
<accession>A0A2W5A5V0</accession>
<name>A0A2W5A5V0_9BACT</name>
<protein>
    <recommendedName>
        <fullName evidence="3">N-acetyltransferase</fullName>
    </recommendedName>
</protein>
<gene>
    <name evidence="1" type="ORF">DI626_01385</name>
</gene>
<evidence type="ECO:0000313" key="2">
    <source>
        <dbReference type="Proteomes" id="UP000249557"/>
    </source>
</evidence>
<dbReference type="AlphaFoldDB" id="A0A2W5A5V0"/>
<reference evidence="1 2" key="1">
    <citation type="submission" date="2017-08" db="EMBL/GenBank/DDBJ databases">
        <title>Infants hospitalized years apart are colonized by the same room-sourced microbial strains.</title>
        <authorList>
            <person name="Brooks B."/>
            <person name="Olm M.R."/>
            <person name="Firek B.A."/>
            <person name="Baker R."/>
            <person name="Thomas B.C."/>
            <person name="Morowitz M.J."/>
            <person name="Banfield J.F."/>
        </authorList>
    </citation>
    <scope>NUCLEOTIDE SEQUENCE [LARGE SCALE GENOMIC DNA]</scope>
    <source>
        <strain evidence="1">S2_018_000_R2_104</strain>
    </source>
</reference>
<dbReference type="Pfam" id="PF25680">
    <property type="entry name" value="Mom"/>
    <property type="match status" value="1"/>
</dbReference>
<dbReference type="InterPro" id="IPR057895">
    <property type="entry name" value="Mom"/>
</dbReference>
<evidence type="ECO:0008006" key="3">
    <source>
        <dbReference type="Google" id="ProtNLM"/>
    </source>
</evidence>